<dbReference type="PATRIC" id="fig|1299334.3.peg.5857"/>
<protein>
    <submittedName>
        <fullName evidence="2">Uncharacterized protein</fullName>
    </submittedName>
</protein>
<organism evidence="2">
    <name type="scientific">Mycobacterium xenopi 4042</name>
    <dbReference type="NCBI Taxonomy" id="1299334"/>
    <lineage>
        <taxon>Bacteria</taxon>
        <taxon>Bacillati</taxon>
        <taxon>Actinomycetota</taxon>
        <taxon>Actinomycetes</taxon>
        <taxon>Mycobacteriales</taxon>
        <taxon>Mycobacteriaceae</taxon>
        <taxon>Mycobacterium</taxon>
    </lineage>
</organism>
<evidence type="ECO:0000313" key="2">
    <source>
        <dbReference type="EMBL" id="EUA29911.1"/>
    </source>
</evidence>
<dbReference type="EMBL" id="JAOB01000060">
    <property type="protein sequence ID" value="EUA29911.1"/>
    <property type="molecule type" value="Genomic_DNA"/>
</dbReference>
<comment type="caution">
    <text evidence="2">The sequence shown here is derived from an EMBL/GenBank/DDBJ whole genome shotgun (WGS) entry which is preliminary data.</text>
</comment>
<dbReference type="AlphaFoldDB" id="X8AFH3"/>
<reference evidence="2" key="1">
    <citation type="submission" date="2014-01" db="EMBL/GenBank/DDBJ databases">
        <authorList>
            <person name="Brown-Elliot B."/>
            <person name="Wallace R."/>
            <person name="Lenaerts A."/>
            <person name="Ordway D."/>
            <person name="DeGroote M.A."/>
            <person name="Parker T."/>
            <person name="Sizemore C."/>
            <person name="Tallon L.J."/>
            <person name="Sadzewicz L.K."/>
            <person name="Sengamalay N."/>
            <person name="Fraser C.M."/>
            <person name="Hine E."/>
            <person name="Shefchek K.A."/>
            <person name="Das S.P."/>
            <person name="Tettelin H."/>
        </authorList>
    </citation>
    <scope>NUCLEOTIDE SEQUENCE [LARGE SCALE GENOMIC DNA]</scope>
    <source>
        <strain evidence="2">4042</strain>
    </source>
</reference>
<gene>
    <name evidence="2" type="ORF">I553_4165</name>
</gene>
<sequence>MAGGADRPLRHLRGDGVLAAPFLTTSGASALFFIGVLVVGLLGGVAQRRFRRCCPVCCSTIT</sequence>
<keyword evidence="1" id="KW-0472">Membrane</keyword>
<proteinExistence type="predicted"/>
<evidence type="ECO:0000256" key="1">
    <source>
        <dbReference type="SAM" id="Phobius"/>
    </source>
</evidence>
<accession>X8AFH3</accession>
<keyword evidence="1" id="KW-1133">Transmembrane helix</keyword>
<feature type="transmembrane region" description="Helical" evidence="1">
    <location>
        <begin position="20"/>
        <end position="42"/>
    </location>
</feature>
<keyword evidence="1" id="KW-0812">Transmembrane</keyword>
<name>X8AFH3_MYCXE</name>